<evidence type="ECO:0000259" key="2">
    <source>
        <dbReference type="Pfam" id="PF07940"/>
    </source>
</evidence>
<proteinExistence type="predicted"/>
<dbReference type="SUPFAM" id="SSF48230">
    <property type="entry name" value="Chondroitin AC/alginate lyase"/>
    <property type="match status" value="1"/>
</dbReference>
<dbReference type="EMBL" id="KN832883">
    <property type="protein sequence ID" value="KIM96765.1"/>
    <property type="molecule type" value="Genomic_DNA"/>
</dbReference>
<evidence type="ECO:0000313" key="4">
    <source>
        <dbReference type="Proteomes" id="UP000054321"/>
    </source>
</evidence>
<dbReference type="InterPro" id="IPR012480">
    <property type="entry name" value="Hepar_II_III_C"/>
</dbReference>
<sequence>MSAKVKWQNQQSTGSPSISEHLTFLSVSKRHLHPRNTSKMDIDVGQLYKDLLAGTRAGASGYDLLRWAGNQEIIAQVLKNPHLQVSRDKLQSAAKELRGKDIPVLPFRLFKLFDTVGDRLTYETQYFTRRRILLVSALSAWLWNDPEDIATLEDCVWSLCDDYTWSLPAHMHGASLSLTADAISFNGHIDHNPIDNATNLDLFACETGLALAEICALLGDKLHPFIIERARSEIMRRVVDSYMQKATIQRWEVMDNNWCAVCAGSIGSAAMLLVEHDSKLAAIIRNLLPAMDRFIAGFSKDGACTEGLNYWTYGISFFVVFAELLSRRTAGRLDLLSDNRFAPIASFQQHCFFPGSATLTFSDVEANAKFRPGLACFLAEHFQDVTVPPLESAMDVMDAHTYNFAPALFDMLWTTNTLVLKRTQSNPCMIYPQTQWLLCSGHDETGFAAKGGHNDEEHNHNDVGSFIFSKHGVMLLCDIGNGEYTKSYFGPRRYETFCNSSQSHNVPIVDGHGQCNGREYCAQNVTFDHNGAMSMDIAPAYPRIGLTSLLRHLSFDHKMGRLTLRDEIKVSRPMIVVERFVSFVQPRIENGVVTLEQGPTSCTLLTETSQRPQIGKTEHINHRGKSIDVYTIDFSLTLEDNAVFNLVVS</sequence>
<keyword evidence="4" id="KW-1185">Reference proteome</keyword>
<protein>
    <recommendedName>
        <fullName evidence="2">Heparinase II/III-like C-terminal domain-containing protein</fullName>
    </recommendedName>
</protein>
<dbReference type="InterPro" id="IPR008929">
    <property type="entry name" value="Chondroitin_lyas"/>
</dbReference>
<name>A0A0C3GKW2_OIDMZ</name>
<accession>A0A0C3GKW2</accession>
<evidence type="ECO:0000313" key="3">
    <source>
        <dbReference type="EMBL" id="KIM96765.1"/>
    </source>
</evidence>
<evidence type="ECO:0000256" key="1">
    <source>
        <dbReference type="ARBA" id="ARBA00004196"/>
    </source>
</evidence>
<dbReference type="PANTHER" id="PTHR38045:SF1">
    <property type="entry name" value="HEPARINASE II_III-LIKE PROTEIN"/>
    <property type="match status" value="1"/>
</dbReference>
<dbReference type="HOGENOM" id="CLU_023844_1_0_1"/>
<dbReference type="GO" id="GO:0016829">
    <property type="term" value="F:lyase activity"/>
    <property type="evidence" value="ECO:0007669"/>
    <property type="project" value="InterPro"/>
</dbReference>
<dbReference type="PANTHER" id="PTHR38045">
    <property type="entry name" value="CHROMOSOME 1, WHOLE GENOME SHOTGUN SEQUENCE"/>
    <property type="match status" value="1"/>
</dbReference>
<feature type="domain" description="Heparinase II/III-like C-terminal" evidence="2">
    <location>
        <begin position="451"/>
        <end position="524"/>
    </location>
</feature>
<dbReference type="Gene3D" id="2.70.98.70">
    <property type="match status" value="1"/>
</dbReference>
<dbReference type="Gene3D" id="1.50.10.100">
    <property type="entry name" value="Chondroitin AC/alginate lyase"/>
    <property type="match status" value="1"/>
</dbReference>
<dbReference type="InParanoid" id="A0A0C3GKW2"/>
<gene>
    <name evidence="3" type="ORF">OIDMADRAFT_148027</name>
</gene>
<dbReference type="AlphaFoldDB" id="A0A0C3GKW2"/>
<organism evidence="3 4">
    <name type="scientific">Oidiodendron maius (strain Zn)</name>
    <dbReference type="NCBI Taxonomy" id="913774"/>
    <lineage>
        <taxon>Eukaryota</taxon>
        <taxon>Fungi</taxon>
        <taxon>Dikarya</taxon>
        <taxon>Ascomycota</taxon>
        <taxon>Pezizomycotina</taxon>
        <taxon>Leotiomycetes</taxon>
        <taxon>Leotiomycetes incertae sedis</taxon>
        <taxon>Myxotrichaceae</taxon>
        <taxon>Oidiodendron</taxon>
    </lineage>
</organism>
<dbReference type="Proteomes" id="UP000054321">
    <property type="component" value="Unassembled WGS sequence"/>
</dbReference>
<reference evidence="4" key="2">
    <citation type="submission" date="2015-01" db="EMBL/GenBank/DDBJ databases">
        <title>Evolutionary Origins and Diversification of the Mycorrhizal Mutualists.</title>
        <authorList>
            <consortium name="DOE Joint Genome Institute"/>
            <consortium name="Mycorrhizal Genomics Consortium"/>
            <person name="Kohler A."/>
            <person name="Kuo A."/>
            <person name="Nagy L.G."/>
            <person name="Floudas D."/>
            <person name="Copeland A."/>
            <person name="Barry K.W."/>
            <person name="Cichocki N."/>
            <person name="Veneault-Fourrey C."/>
            <person name="LaButti K."/>
            <person name="Lindquist E.A."/>
            <person name="Lipzen A."/>
            <person name="Lundell T."/>
            <person name="Morin E."/>
            <person name="Murat C."/>
            <person name="Riley R."/>
            <person name="Ohm R."/>
            <person name="Sun H."/>
            <person name="Tunlid A."/>
            <person name="Henrissat B."/>
            <person name="Grigoriev I.V."/>
            <person name="Hibbett D.S."/>
            <person name="Martin F."/>
        </authorList>
    </citation>
    <scope>NUCLEOTIDE SEQUENCE [LARGE SCALE GENOMIC DNA]</scope>
    <source>
        <strain evidence="4">Zn</strain>
    </source>
</reference>
<dbReference type="OrthoDB" id="2334866at2759"/>
<comment type="subcellular location">
    <subcellularLocation>
        <location evidence="1">Cell envelope</location>
    </subcellularLocation>
</comment>
<dbReference type="Pfam" id="PF07940">
    <property type="entry name" value="Hepar_II_III_C"/>
    <property type="match status" value="1"/>
</dbReference>
<reference evidence="3 4" key="1">
    <citation type="submission" date="2014-04" db="EMBL/GenBank/DDBJ databases">
        <authorList>
            <consortium name="DOE Joint Genome Institute"/>
            <person name="Kuo A."/>
            <person name="Martino E."/>
            <person name="Perotto S."/>
            <person name="Kohler A."/>
            <person name="Nagy L.G."/>
            <person name="Floudas D."/>
            <person name="Copeland A."/>
            <person name="Barry K.W."/>
            <person name="Cichocki N."/>
            <person name="Veneault-Fourrey C."/>
            <person name="LaButti K."/>
            <person name="Lindquist E.A."/>
            <person name="Lipzen A."/>
            <person name="Lundell T."/>
            <person name="Morin E."/>
            <person name="Murat C."/>
            <person name="Sun H."/>
            <person name="Tunlid A."/>
            <person name="Henrissat B."/>
            <person name="Grigoriev I.V."/>
            <person name="Hibbett D.S."/>
            <person name="Martin F."/>
            <person name="Nordberg H.P."/>
            <person name="Cantor M.N."/>
            <person name="Hua S.X."/>
        </authorList>
    </citation>
    <scope>NUCLEOTIDE SEQUENCE [LARGE SCALE GENOMIC DNA]</scope>
    <source>
        <strain evidence="3 4">Zn</strain>
    </source>
</reference>